<name>A0A232LZA8_9EURO</name>
<dbReference type="AlphaFoldDB" id="A0A232LZA8"/>
<keyword evidence="2" id="KW-0472">Membrane</keyword>
<dbReference type="EMBL" id="NPHW01003578">
    <property type="protein sequence ID" value="OXV09368.1"/>
    <property type="molecule type" value="Genomic_DNA"/>
</dbReference>
<keyword evidence="4" id="KW-1185">Reference proteome</keyword>
<sequence>MSFSYSQESRHRGGAGFSATGKRSLLGYWVPLAMTVGIAAIGVATWIWSERDDDEDDYRDNPEGPESPPAPGDIPPDATSAEYTRTTTADTHEEARQDDGSVITRMQEALRRTPSPQQILDGASRKVAAGVAAVFGGGLASIREEGRGDFEDHSRWSEEVDSRARNASQTGGPNVTQATSSAQMSQEKKRKTVAIVLSSVSSYEESVDMIEHASILSHLQGHVDLTTTKVFVLIYAPDFKHSASTRSSARSSSRPTPSIESSFSNIGPEEVAGSSEFPGTDMATVEPRPADDIVTASPLFKTLYRQAQSLVDKETMIMPFNTPTGHIHILRHLSPDFVYIQESLTGEEGELVRQMSGWVRQVVIVVGDDRGGLIDSEDESALADKGEKWWQKEGVTGIGKGIDIVDGLRTEEDWRRRVSGHD</sequence>
<evidence type="ECO:0000313" key="4">
    <source>
        <dbReference type="Proteomes" id="UP000243515"/>
    </source>
</evidence>
<keyword evidence="2" id="KW-1133">Transmembrane helix</keyword>
<dbReference type="Proteomes" id="UP000243515">
    <property type="component" value="Unassembled WGS sequence"/>
</dbReference>
<accession>A0A232LZA8</accession>
<gene>
    <name evidence="3" type="ORF">Egran_02869</name>
</gene>
<protein>
    <recommendedName>
        <fullName evidence="5">Peroxin-22-like protein Pex22-like-Penicillium chrysogenum</fullName>
    </recommendedName>
</protein>
<feature type="transmembrane region" description="Helical" evidence="2">
    <location>
        <begin position="26"/>
        <end position="48"/>
    </location>
</feature>
<evidence type="ECO:0000256" key="2">
    <source>
        <dbReference type="SAM" id="Phobius"/>
    </source>
</evidence>
<feature type="compositionally biased region" description="Low complexity" evidence="1">
    <location>
        <begin position="244"/>
        <end position="264"/>
    </location>
</feature>
<keyword evidence="2" id="KW-0812">Transmembrane</keyword>
<feature type="region of interest" description="Disordered" evidence="1">
    <location>
        <begin position="244"/>
        <end position="286"/>
    </location>
</feature>
<feature type="compositionally biased region" description="Pro residues" evidence="1">
    <location>
        <begin position="65"/>
        <end position="74"/>
    </location>
</feature>
<evidence type="ECO:0000256" key="1">
    <source>
        <dbReference type="SAM" id="MobiDB-lite"/>
    </source>
</evidence>
<organism evidence="3 4">
    <name type="scientific">Elaphomyces granulatus</name>
    <dbReference type="NCBI Taxonomy" id="519963"/>
    <lineage>
        <taxon>Eukaryota</taxon>
        <taxon>Fungi</taxon>
        <taxon>Dikarya</taxon>
        <taxon>Ascomycota</taxon>
        <taxon>Pezizomycotina</taxon>
        <taxon>Eurotiomycetes</taxon>
        <taxon>Eurotiomycetidae</taxon>
        <taxon>Eurotiales</taxon>
        <taxon>Elaphomycetaceae</taxon>
        <taxon>Elaphomyces</taxon>
    </lineage>
</organism>
<comment type="caution">
    <text evidence="3">The sequence shown here is derived from an EMBL/GenBank/DDBJ whole genome shotgun (WGS) entry which is preliminary data.</text>
</comment>
<feature type="region of interest" description="Disordered" evidence="1">
    <location>
        <begin position="146"/>
        <end position="189"/>
    </location>
</feature>
<reference evidence="3 4" key="1">
    <citation type="journal article" date="2015" name="Environ. Microbiol.">
        <title>Metagenome sequence of Elaphomyces granulatus from sporocarp tissue reveals Ascomycota ectomycorrhizal fingerprints of genome expansion and a Proteobacteria-rich microbiome.</title>
        <authorList>
            <person name="Quandt C.A."/>
            <person name="Kohler A."/>
            <person name="Hesse C.N."/>
            <person name="Sharpton T.J."/>
            <person name="Martin F."/>
            <person name="Spatafora J.W."/>
        </authorList>
    </citation>
    <scope>NUCLEOTIDE SEQUENCE [LARGE SCALE GENOMIC DNA]</scope>
    <source>
        <strain evidence="3 4">OSC145934</strain>
    </source>
</reference>
<dbReference type="OrthoDB" id="5327700at2759"/>
<feature type="compositionally biased region" description="Basic and acidic residues" evidence="1">
    <location>
        <begin position="90"/>
        <end position="99"/>
    </location>
</feature>
<feature type="compositionally biased region" description="Polar residues" evidence="1">
    <location>
        <begin position="165"/>
        <end position="185"/>
    </location>
</feature>
<proteinExistence type="predicted"/>
<evidence type="ECO:0008006" key="5">
    <source>
        <dbReference type="Google" id="ProtNLM"/>
    </source>
</evidence>
<feature type="region of interest" description="Disordered" evidence="1">
    <location>
        <begin position="53"/>
        <end position="102"/>
    </location>
</feature>
<evidence type="ECO:0000313" key="3">
    <source>
        <dbReference type="EMBL" id="OXV09368.1"/>
    </source>
</evidence>
<feature type="compositionally biased region" description="Basic and acidic residues" evidence="1">
    <location>
        <begin position="146"/>
        <end position="164"/>
    </location>
</feature>